<proteinExistence type="predicted"/>
<accession>A0ABS6AW08</accession>
<evidence type="ECO:0000313" key="1">
    <source>
        <dbReference type="EMBL" id="MBU3062227.1"/>
    </source>
</evidence>
<comment type="caution">
    <text evidence="1">The sequence shown here is derived from an EMBL/GenBank/DDBJ whole genome shotgun (WGS) entry which is preliminary data.</text>
</comment>
<dbReference type="SUPFAM" id="SSF51445">
    <property type="entry name" value="(Trans)glycosidases"/>
    <property type="match status" value="1"/>
</dbReference>
<protein>
    <recommendedName>
        <fullName evidence="3">GH18 domain-containing protein</fullName>
    </recommendedName>
</protein>
<name>A0ABS6AW08_9NOCA</name>
<reference evidence="1 2" key="1">
    <citation type="submission" date="2021-06" db="EMBL/GenBank/DDBJ databases">
        <title>Actinomycetes sequencing.</title>
        <authorList>
            <person name="Shan Q."/>
        </authorList>
    </citation>
    <scope>NUCLEOTIDE SEQUENCE [LARGE SCALE GENOMIC DNA]</scope>
    <source>
        <strain evidence="1 2">NEAU-G5</strain>
    </source>
</reference>
<gene>
    <name evidence="1" type="ORF">KO481_11905</name>
</gene>
<dbReference type="Gene3D" id="3.20.20.80">
    <property type="entry name" value="Glycosidases"/>
    <property type="match status" value="1"/>
</dbReference>
<organism evidence="1 2">
    <name type="scientific">Nocardia albiluteola</name>
    <dbReference type="NCBI Taxonomy" id="2842303"/>
    <lineage>
        <taxon>Bacteria</taxon>
        <taxon>Bacillati</taxon>
        <taxon>Actinomycetota</taxon>
        <taxon>Actinomycetes</taxon>
        <taxon>Mycobacteriales</taxon>
        <taxon>Nocardiaceae</taxon>
        <taxon>Nocardia</taxon>
    </lineage>
</organism>
<evidence type="ECO:0008006" key="3">
    <source>
        <dbReference type="Google" id="ProtNLM"/>
    </source>
</evidence>
<dbReference type="EMBL" id="JAHKNI010000003">
    <property type="protein sequence ID" value="MBU3062227.1"/>
    <property type="molecule type" value="Genomic_DNA"/>
</dbReference>
<dbReference type="Proteomes" id="UP000733379">
    <property type="component" value="Unassembled WGS sequence"/>
</dbReference>
<sequence>MAGLAVLGLVIALVGGATAALRLEYAGTPSAAAHTRGRDALWLGHPWIDGRKNEVDVAGLKRQLADTGIKDLYVFSGPLVADGSLPAARHPNARWFVDAVHRELPGVRVQAWLGNFVAPEYPHELHLDDSAVRNRIIASTGELLDLGFDGVHFDFEPVRSGSAGFLQLLDQAHAVTTGRRALLSIAAPQIDPLPGLHTFYLALAGHEKWWSQAYFAEAARRVDQIAVMSYDTSMPYQFMYGGYVAQQTTLALQVTPPRVDLMMGLPAYRIENIAHHSSAETVGAAVRGIRLGLGRTDPGRADFGMALFVDYTATPADWAAYRSGWSRVARS</sequence>
<evidence type="ECO:0000313" key="2">
    <source>
        <dbReference type="Proteomes" id="UP000733379"/>
    </source>
</evidence>
<keyword evidence="2" id="KW-1185">Reference proteome</keyword>
<dbReference type="InterPro" id="IPR017853">
    <property type="entry name" value="GH"/>
</dbReference>